<dbReference type="InterPro" id="IPR013740">
    <property type="entry name" value="Redoxin"/>
</dbReference>
<dbReference type="AlphaFoldDB" id="A0A4Z0FC93"/>
<comment type="caution">
    <text evidence="5">The sequence shown here is derived from an EMBL/GenBank/DDBJ whole genome shotgun (WGS) entry which is preliminary data.</text>
</comment>
<feature type="domain" description="Thioredoxin" evidence="4">
    <location>
        <begin position="33"/>
        <end position="174"/>
    </location>
</feature>
<evidence type="ECO:0000256" key="2">
    <source>
        <dbReference type="ARBA" id="ARBA00022748"/>
    </source>
</evidence>
<dbReference type="GO" id="GO:0015036">
    <property type="term" value="F:disulfide oxidoreductase activity"/>
    <property type="evidence" value="ECO:0007669"/>
    <property type="project" value="UniProtKB-ARBA"/>
</dbReference>
<dbReference type="InterPro" id="IPR013766">
    <property type="entry name" value="Thioredoxin_domain"/>
</dbReference>
<dbReference type="GO" id="GO:0017004">
    <property type="term" value="P:cytochrome complex assembly"/>
    <property type="evidence" value="ECO:0007669"/>
    <property type="project" value="UniProtKB-KW"/>
</dbReference>
<comment type="subcellular location">
    <subcellularLocation>
        <location evidence="1">Cell envelope</location>
    </subcellularLocation>
</comment>
<dbReference type="Gene3D" id="3.40.30.10">
    <property type="entry name" value="Glutaredoxin"/>
    <property type="match status" value="1"/>
</dbReference>
<evidence type="ECO:0000259" key="4">
    <source>
        <dbReference type="PROSITE" id="PS51352"/>
    </source>
</evidence>
<reference evidence="5 6" key="1">
    <citation type="journal article" date="2019" name="ISME J.">
        <title>Candidatus Macondimonas diazotrophica, a novel gammaproteobacterial genus dominating crude-oil-contaminated coastal sediments.</title>
        <authorList>
            <person name="Karthikeyan S."/>
            <person name="Konstantinidis K."/>
        </authorList>
    </citation>
    <scope>NUCLEOTIDE SEQUENCE [LARGE SCALE GENOMIC DNA]</scope>
    <source>
        <strain evidence="5 6">KTK01</strain>
    </source>
</reference>
<evidence type="ECO:0000313" key="5">
    <source>
        <dbReference type="EMBL" id="TFZ84149.1"/>
    </source>
</evidence>
<dbReference type="PANTHER" id="PTHR42852:SF18">
    <property type="entry name" value="CHROMOSOME UNDETERMINED SCAFFOLD_47, WHOLE GENOME SHOTGUN SEQUENCE"/>
    <property type="match status" value="1"/>
</dbReference>
<dbReference type="SUPFAM" id="SSF52833">
    <property type="entry name" value="Thioredoxin-like"/>
    <property type="match status" value="1"/>
</dbReference>
<dbReference type="PROSITE" id="PS51352">
    <property type="entry name" value="THIOREDOXIN_2"/>
    <property type="match status" value="1"/>
</dbReference>
<dbReference type="Proteomes" id="UP000297890">
    <property type="component" value="Unassembled WGS sequence"/>
</dbReference>
<dbReference type="PROSITE" id="PS00194">
    <property type="entry name" value="THIOREDOXIN_1"/>
    <property type="match status" value="1"/>
</dbReference>
<keyword evidence="3" id="KW-0676">Redox-active center</keyword>
<sequence>MINKRIARWVMLALLGVGAAMIGVEVWHARQTPVVAESAPSFAFPDLDGRVWPSDTWQGRVVLINFWASWCAPCVKEVPTLIDAQRQWGDRGLQVLGIALDQGEPVRAFAERLTINYPVLLAGMDGFDLSQSFGNETLSIPYSVVLDRNGRVRHQHLGIVSPEQLAQWVPPLLAEPVASEASPRAE</sequence>
<keyword evidence="6" id="KW-1185">Reference proteome</keyword>
<dbReference type="EMBL" id="SRIO01000001">
    <property type="protein sequence ID" value="TFZ84149.1"/>
    <property type="molecule type" value="Genomic_DNA"/>
</dbReference>
<evidence type="ECO:0000313" key="6">
    <source>
        <dbReference type="Proteomes" id="UP000297890"/>
    </source>
</evidence>
<dbReference type="GO" id="GO:0030313">
    <property type="term" value="C:cell envelope"/>
    <property type="evidence" value="ECO:0007669"/>
    <property type="project" value="UniProtKB-SubCell"/>
</dbReference>
<evidence type="ECO:0000256" key="1">
    <source>
        <dbReference type="ARBA" id="ARBA00004196"/>
    </source>
</evidence>
<dbReference type="CDD" id="cd02966">
    <property type="entry name" value="TlpA_like_family"/>
    <property type="match status" value="1"/>
</dbReference>
<name>A0A4Z0FC93_9GAMM</name>
<accession>A0A4Z0FC93</accession>
<organism evidence="5 6">
    <name type="scientific">Candidatus Macondimonas diazotrophica</name>
    <dbReference type="NCBI Taxonomy" id="2305248"/>
    <lineage>
        <taxon>Bacteria</taxon>
        <taxon>Pseudomonadati</taxon>
        <taxon>Pseudomonadota</taxon>
        <taxon>Gammaproteobacteria</taxon>
        <taxon>Chromatiales</taxon>
        <taxon>Ectothiorhodospiraceae</taxon>
        <taxon>Candidatus Macondimonas</taxon>
    </lineage>
</organism>
<dbReference type="InterPro" id="IPR036249">
    <property type="entry name" value="Thioredoxin-like_sf"/>
</dbReference>
<proteinExistence type="predicted"/>
<dbReference type="OrthoDB" id="9788279at2"/>
<dbReference type="InterPro" id="IPR050553">
    <property type="entry name" value="Thioredoxin_ResA/DsbE_sf"/>
</dbReference>
<dbReference type="InterPro" id="IPR017937">
    <property type="entry name" value="Thioredoxin_CS"/>
</dbReference>
<dbReference type="PANTHER" id="PTHR42852">
    <property type="entry name" value="THIOL:DISULFIDE INTERCHANGE PROTEIN DSBE"/>
    <property type="match status" value="1"/>
</dbReference>
<dbReference type="RefSeq" id="WP_135280509.1">
    <property type="nucleotide sequence ID" value="NZ_SRIO01000001.1"/>
</dbReference>
<protein>
    <submittedName>
        <fullName evidence="5">TlpA family protein disulfide reductase</fullName>
    </submittedName>
</protein>
<keyword evidence="2" id="KW-0201">Cytochrome c-type biogenesis</keyword>
<gene>
    <name evidence="5" type="ORF">E4680_01025</name>
</gene>
<dbReference type="Pfam" id="PF08534">
    <property type="entry name" value="Redoxin"/>
    <property type="match status" value="1"/>
</dbReference>
<evidence type="ECO:0000256" key="3">
    <source>
        <dbReference type="ARBA" id="ARBA00023284"/>
    </source>
</evidence>